<reference evidence="3" key="1">
    <citation type="submission" date="2025-08" db="UniProtKB">
        <authorList>
            <consortium name="RefSeq"/>
        </authorList>
    </citation>
    <scope>IDENTIFICATION</scope>
    <source>
        <tissue evidence="3">Tentacle</tissue>
    </source>
</reference>
<dbReference type="AlphaFoldDB" id="A0A6P8H6P0"/>
<gene>
    <name evidence="3" type="primary">LOC116289316</name>
</gene>
<protein>
    <submittedName>
        <fullName evidence="3">Uncharacterized protein LOC116289316 isoform X1</fullName>
    </submittedName>
</protein>
<proteinExistence type="predicted"/>
<dbReference type="RefSeq" id="XP_031552064.1">
    <property type="nucleotide sequence ID" value="XM_031696204.1"/>
</dbReference>
<feature type="compositionally biased region" description="Polar residues" evidence="1">
    <location>
        <begin position="60"/>
        <end position="72"/>
    </location>
</feature>
<accession>A0A6P8H6P0</accession>
<evidence type="ECO:0000313" key="3">
    <source>
        <dbReference type="RefSeq" id="XP_031552064.1"/>
    </source>
</evidence>
<evidence type="ECO:0000313" key="2">
    <source>
        <dbReference type="Proteomes" id="UP000515163"/>
    </source>
</evidence>
<dbReference type="Proteomes" id="UP000515163">
    <property type="component" value="Unplaced"/>
</dbReference>
<sequence>MPKHRLRKQNTNYCQYCDEYLSRTGYFKHRKAYYNPATDRWLKKASIELKRPGPKPCGETENNQDLYTSYSKDSTDEKDIWSCSSSGEEEMEILGSDQSKDQNAYKYDNDVHLGVSSLLEDNQHDHGNNEVKIGRHLYRNKLALYRD</sequence>
<dbReference type="OrthoDB" id="5969775at2759"/>
<evidence type="ECO:0000256" key="1">
    <source>
        <dbReference type="SAM" id="MobiDB-lite"/>
    </source>
</evidence>
<dbReference type="KEGG" id="aten:116289316"/>
<dbReference type="InParanoid" id="A0A6P8H6P0"/>
<dbReference type="GeneID" id="116289316"/>
<keyword evidence="2" id="KW-1185">Reference proteome</keyword>
<organism evidence="2 3">
    <name type="scientific">Actinia tenebrosa</name>
    <name type="common">Australian red waratah sea anemone</name>
    <dbReference type="NCBI Taxonomy" id="6105"/>
    <lineage>
        <taxon>Eukaryota</taxon>
        <taxon>Metazoa</taxon>
        <taxon>Cnidaria</taxon>
        <taxon>Anthozoa</taxon>
        <taxon>Hexacorallia</taxon>
        <taxon>Actiniaria</taxon>
        <taxon>Actiniidae</taxon>
        <taxon>Actinia</taxon>
    </lineage>
</organism>
<feature type="region of interest" description="Disordered" evidence="1">
    <location>
        <begin position="49"/>
        <end position="81"/>
    </location>
</feature>
<name>A0A6P8H6P0_ACTTE</name>